<protein>
    <submittedName>
        <fullName evidence="4">Tigger transposable element-derived protein 4</fullName>
    </submittedName>
</protein>
<dbReference type="Proteomes" id="UP000650533">
    <property type="component" value="Chromosome 9"/>
</dbReference>
<feature type="region of interest" description="Disordered" evidence="1">
    <location>
        <begin position="407"/>
        <end position="436"/>
    </location>
</feature>
<feature type="domain" description="HNH nuclease" evidence="3">
    <location>
        <begin position="461"/>
        <end position="524"/>
    </location>
</feature>
<evidence type="ECO:0000313" key="4">
    <source>
        <dbReference type="EMBL" id="QRW23149.1"/>
    </source>
</evidence>
<feature type="domain" description="DDE-1" evidence="2">
    <location>
        <begin position="167"/>
        <end position="324"/>
    </location>
</feature>
<dbReference type="InterPro" id="IPR003615">
    <property type="entry name" value="HNH_nuc"/>
</dbReference>
<feature type="compositionally biased region" description="Polar residues" evidence="1">
    <location>
        <begin position="418"/>
        <end position="436"/>
    </location>
</feature>
<dbReference type="Pfam" id="PF13391">
    <property type="entry name" value="HNH_2"/>
    <property type="match status" value="1"/>
</dbReference>
<dbReference type="GO" id="GO:0005634">
    <property type="term" value="C:nucleus"/>
    <property type="evidence" value="ECO:0007669"/>
    <property type="project" value="TreeGrafter"/>
</dbReference>
<dbReference type="KEGG" id="rsx:RhiXN_08185"/>
<dbReference type="GeneID" id="67030464"/>
<dbReference type="Pfam" id="PF03184">
    <property type="entry name" value="DDE_1"/>
    <property type="match status" value="1"/>
</dbReference>
<feature type="compositionally biased region" description="Low complexity" evidence="1">
    <location>
        <begin position="675"/>
        <end position="686"/>
    </location>
</feature>
<dbReference type="PANTHER" id="PTHR19303:SF73">
    <property type="entry name" value="PROTEIN PDC2"/>
    <property type="match status" value="1"/>
</dbReference>
<feature type="compositionally biased region" description="Low complexity" evidence="1">
    <location>
        <begin position="695"/>
        <end position="704"/>
    </location>
</feature>
<dbReference type="InterPro" id="IPR050863">
    <property type="entry name" value="CenT-Element_Derived"/>
</dbReference>
<feature type="compositionally biased region" description="Polar residues" evidence="1">
    <location>
        <begin position="662"/>
        <end position="671"/>
    </location>
</feature>
<feature type="compositionally biased region" description="Polar residues" evidence="1">
    <location>
        <begin position="705"/>
        <end position="714"/>
    </location>
</feature>
<accession>A0A8H8P090</accession>
<dbReference type="PANTHER" id="PTHR19303">
    <property type="entry name" value="TRANSPOSON"/>
    <property type="match status" value="1"/>
</dbReference>
<proteinExistence type="predicted"/>
<name>A0A8H8P090_9AGAM</name>
<evidence type="ECO:0000259" key="3">
    <source>
        <dbReference type="Pfam" id="PF13391"/>
    </source>
</evidence>
<dbReference type="RefSeq" id="XP_043183386.1">
    <property type="nucleotide sequence ID" value="XM_043328001.1"/>
</dbReference>
<organism evidence="4 5">
    <name type="scientific">Rhizoctonia solani</name>
    <dbReference type="NCBI Taxonomy" id="456999"/>
    <lineage>
        <taxon>Eukaryota</taxon>
        <taxon>Fungi</taxon>
        <taxon>Dikarya</taxon>
        <taxon>Basidiomycota</taxon>
        <taxon>Agaricomycotina</taxon>
        <taxon>Agaricomycetes</taxon>
        <taxon>Cantharellales</taxon>
        <taxon>Ceratobasidiaceae</taxon>
        <taxon>Rhizoctonia</taxon>
    </lineage>
</organism>
<sequence length="786" mass="88030">MPAAPKKQHLPYSQKIKILDFYHLNKNKLTQQQVVTCEYASIHPIHGHRKKITSVKLPQVEEAVYVWVMQKQRSKLCLTGALICEKVREFCCLFNIPEDEVPAFHGEAASAPIDTIQAEVEQLARIMEPYDPNEIFSIDEIALFFCLPPNKGLATGHTSGVKADKIRLTYLRGANMSGSEKLEPLVIGQAHRPQCFEGSEGDKLGFYYFWNSTAWMVQSIWQKFLFGLNACMVHQNQHVLLLVNNAPSHRHSASDYSNLRIEFLAPNFTAWIQPMGAGIIRCFKAHHRNGFTQLTLERDNAGDKKIYNIDQLQAMKLAANAWNARHARLAPSVAPDVGIDANDAFDAENAARVEAEALQNEVARHPNLLEPEFMQMMEALSLSQPTEHELTDVEIVDAVHTDLASALVEESTDDSKQDPSYQHTNPESMSLPTTQSFLSRNTITSRVREQVTEAAPDGQACAITLNPSLVQCAHILRRATGQGERQQLARAWGIELNDLDLDGPENMMWLALDLHGAFNTDAWALLLPESELQSILSYAGLQWCLKTRTPFTHHYPLRRISEYTFVQLSTLHPFVRVQGDQYNVHSSPFATLPTIRSHIHPFYAICNVAKKDIKWHPELQDETSNAYSTLADPSGFLKRIRLCRLIYKIWMCCDPEPMASNQVTSNTTPSAGSDAACSQARSSRSVRSTRRDAAARANSARLPSQTNNPSTSQHVVQTLPITDSTSTMGGPLTNVDESQAHGARRQPLDVSAQLKVGRWLHRLEDYNDHNVPAISEEIDDSWHIGG</sequence>
<dbReference type="EMBL" id="CP059666">
    <property type="protein sequence ID" value="QRW23149.1"/>
    <property type="molecule type" value="Genomic_DNA"/>
</dbReference>
<gene>
    <name evidence="4" type="ORF">RhiXN_08185</name>
</gene>
<dbReference type="GO" id="GO:0003677">
    <property type="term" value="F:DNA binding"/>
    <property type="evidence" value="ECO:0007669"/>
    <property type="project" value="TreeGrafter"/>
</dbReference>
<feature type="region of interest" description="Disordered" evidence="1">
    <location>
        <begin position="662"/>
        <end position="714"/>
    </location>
</feature>
<reference evidence="4" key="1">
    <citation type="submission" date="2020-05" db="EMBL/GenBank/DDBJ databases">
        <title>Evolutionary and genomic comparisons of hybrid uninucleate and nonhybrid Rhizoctonia fungi.</title>
        <authorList>
            <person name="Li C."/>
            <person name="Chen X."/>
        </authorList>
    </citation>
    <scope>NUCLEOTIDE SEQUENCE</scope>
    <source>
        <strain evidence="4">AG-1 IA</strain>
    </source>
</reference>
<dbReference type="AlphaFoldDB" id="A0A8H8P090"/>
<evidence type="ECO:0000256" key="1">
    <source>
        <dbReference type="SAM" id="MobiDB-lite"/>
    </source>
</evidence>
<evidence type="ECO:0000313" key="5">
    <source>
        <dbReference type="Proteomes" id="UP000650533"/>
    </source>
</evidence>
<evidence type="ECO:0000259" key="2">
    <source>
        <dbReference type="Pfam" id="PF03184"/>
    </source>
</evidence>
<dbReference type="InterPro" id="IPR004875">
    <property type="entry name" value="DDE_SF_endonuclease_dom"/>
</dbReference>
<dbReference type="Gene3D" id="1.10.10.60">
    <property type="entry name" value="Homeodomain-like"/>
    <property type="match status" value="1"/>
</dbReference>